<proteinExistence type="predicted"/>
<protein>
    <recommendedName>
        <fullName evidence="7">PhoU domain-containing protein</fullName>
    </recommendedName>
</protein>
<dbReference type="InterPro" id="IPR038078">
    <property type="entry name" value="PhoU-like_sf"/>
</dbReference>
<sequence>MNPGTAVIVNLLGGVALLLWGVRMVRTGVMRAYGDRLKNFIEHRVGNRLSAFTAGGIATAILGSGTAMTLIVAGLAAAGAINTSLGLAVLLGADVGSAIVSAVFASGTSWALWASPMLIFAGYVIHSWSAELRPHNMGRILIGLGLMLLSLTLIKQASVPLSTATLFHQVLAAVGREPFLAFIIGAVLTWMFHSSLAVILLIASFLASGSLGVEGALAFILGINLGGGLPAVSATLAQPPVARRLPLANLICRGVVAILALAFIARIAPVVQQLPFGPVETAVTFHAAFNLAVGLLFLPLTGLMAKLMERILPEAPGDRDSLARPRYLDPKAAKTPAVALANVLLETVRMTELLERMFDTALDALRSGSTEKLKQLRPMDERLNTYQTQLQAYLGDLAQEQLSPEESRRALELTLYISNLEHAGDVIQLNLADRIEAKTREQISFTPDEVASLDNLCTIIHDNLRLASGVLSSGDVEGARRLISQKDAFRELQNEVLDKHFQIGARGKGEALRRSALYVDMIRDLNRLNSLVVSAGYPIADAAGLLRGSRLRQDNP</sequence>
<feature type="transmembrane region" description="Helical" evidence="6">
    <location>
        <begin position="45"/>
        <end position="64"/>
    </location>
</feature>
<keyword evidence="2" id="KW-1003">Cell membrane</keyword>
<dbReference type="AlphaFoldDB" id="A0A2W2AP72"/>
<dbReference type="PANTHER" id="PTHR10010:SF46">
    <property type="entry name" value="SODIUM-DEPENDENT PHOSPHATE TRANSPORT PROTEIN 2B"/>
    <property type="match status" value="1"/>
</dbReference>
<feature type="transmembrane region" description="Helical" evidence="6">
    <location>
        <begin position="6"/>
        <end position="25"/>
    </location>
</feature>
<keyword evidence="4 6" id="KW-1133">Transmembrane helix</keyword>
<organism evidence="8 9">
    <name type="scientific">Aestuariivirga litoralis</name>
    <dbReference type="NCBI Taxonomy" id="2650924"/>
    <lineage>
        <taxon>Bacteria</taxon>
        <taxon>Pseudomonadati</taxon>
        <taxon>Pseudomonadota</taxon>
        <taxon>Alphaproteobacteria</taxon>
        <taxon>Hyphomicrobiales</taxon>
        <taxon>Aestuariivirgaceae</taxon>
        <taxon>Aestuariivirga</taxon>
    </lineage>
</organism>
<evidence type="ECO:0000256" key="4">
    <source>
        <dbReference type="ARBA" id="ARBA00022989"/>
    </source>
</evidence>
<dbReference type="GO" id="GO:0044341">
    <property type="term" value="P:sodium-dependent phosphate transport"/>
    <property type="evidence" value="ECO:0007669"/>
    <property type="project" value="InterPro"/>
</dbReference>
<dbReference type="NCBIfam" id="NF037997">
    <property type="entry name" value="Na_Pi_symport"/>
    <property type="match status" value="1"/>
</dbReference>
<dbReference type="SUPFAM" id="SSF109755">
    <property type="entry name" value="PhoU-like"/>
    <property type="match status" value="1"/>
</dbReference>
<reference evidence="9" key="1">
    <citation type="submission" date="2018-06" db="EMBL/GenBank/DDBJ databases">
        <title>Aestuariibacter litoralis strain KCTC 52945T.</title>
        <authorList>
            <person name="Li X."/>
            <person name="Salam N."/>
            <person name="Li J.-L."/>
            <person name="Chen Y.-M."/>
            <person name="Yang Z.-W."/>
            <person name="Zhang L.-Y."/>
            <person name="Han M.-X."/>
            <person name="Xiao M."/>
            <person name="Li W.-J."/>
        </authorList>
    </citation>
    <scope>NUCLEOTIDE SEQUENCE [LARGE SCALE GENOMIC DNA]</scope>
    <source>
        <strain evidence="9">KCTC 52945</strain>
    </source>
</reference>
<evidence type="ECO:0000256" key="1">
    <source>
        <dbReference type="ARBA" id="ARBA00004651"/>
    </source>
</evidence>
<evidence type="ECO:0000256" key="6">
    <source>
        <dbReference type="SAM" id="Phobius"/>
    </source>
</evidence>
<evidence type="ECO:0000256" key="3">
    <source>
        <dbReference type="ARBA" id="ARBA00022692"/>
    </source>
</evidence>
<dbReference type="GO" id="GO:0005886">
    <property type="term" value="C:plasma membrane"/>
    <property type="evidence" value="ECO:0007669"/>
    <property type="project" value="UniProtKB-SubCell"/>
</dbReference>
<dbReference type="EMBL" id="QKVK01000003">
    <property type="protein sequence ID" value="PZF77245.1"/>
    <property type="molecule type" value="Genomic_DNA"/>
</dbReference>
<feature type="domain" description="PhoU" evidence="7">
    <location>
        <begin position="348"/>
        <end position="426"/>
    </location>
</feature>
<evidence type="ECO:0000256" key="5">
    <source>
        <dbReference type="ARBA" id="ARBA00023136"/>
    </source>
</evidence>
<accession>A0A2W2AP72</accession>
<dbReference type="Pfam" id="PF01895">
    <property type="entry name" value="PhoU"/>
    <property type="match status" value="2"/>
</dbReference>
<feature type="transmembrane region" description="Helical" evidence="6">
    <location>
        <begin position="70"/>
        <end position="91"/>
    </location>
</feature>
<feature type="transmembrane region" description="Helical" evidence="6">
    <location>
        <begin position="137"/>
        <end position="158"/>
    </location>
</feature>
<feature type="transmembrane region" description="Helical" evidence="6">
    <location>
        <begin position="215"/>
        <end position="238"/>
    </location>
</feature>
<keyword evidence="5 6" id="KW-0472">Membrane</keyword>
<comment type="subcellular location">
    <subcellularLocation>
        <location evidence="1">Cell membrane</location>
        <topology evidence="1">Multi-pass membrane protein</topology>
    </subcellularLocation>
</comment>
<dbReference type="InterPro" id="IPR003841">
    <property type="entry name" value="Na/Pi_transpt"/>
</dbReference>
<feature type="transmembrane region" description="Helical" evidence="6">
    <location>
        <begin position="179"/>
        <end position="203"/>
    </location>
</feature>
<feature type="domain" description="PhoU" evidence="7">
    <location>
        <begin position="455"/>
        <end position="530"/>
    </location>
</feature>
<evidence type="ECO:0000313" key="8">
    <source>
        <dbReference type="EMBL" id="PZF77245.1"/>
    </source>
</evidence>
<keyword evidence="9" id="KW-1185">Reference proteome</keyword>
<dbReference type="PANTHER" id="PTHR10010">
    <property type="entry name" value="SOLUTE CARRIER FAMILY 34 SODIUM PHOSPHATE , MEMBER 2-RELATED"/>
    <property type="match status" value="1"/>
</dbReference>
<dbReference type="Pfam" id="PF02690">
    <property type="entry name" value="Na_Pi_cotrans"/>
    <property type="match status" value="2"/>
</dbReference>
<evidence type="ECO:0000313" key="9">
    <source>
        <dbReference type="Proteomes" id="UP000248795"/>
    </source>
</evidence>
<gene>
    <name evidence="8" type="ORF">DK847_07920</name>
</gene>
<evidence type="ECO:0000256" key="2">
    <source>
        <dbReference type="ARBA" id="ARBA00022475"/>
    </source>
</evidence>
<dbReference type="GO" id="GO:0005436">
    <property type="term" value="F:sodium:phosphate symporter activity"/>
    <property type="evidence" value="ECO:0007669"/>
    <property type="project" value="InterPro"/>
</dbReference>
<dbReference type="Proteomes" id="UP000248795">
    <property type="component" value="Unassembled WGS sequence"/>
</dbReference>
<comment type="caution">
    <text evidence="8">The sequence shown here is derived from an EMBL/GenBank/DDBJ whole genome shotgun (WGS) entry which is preliminary data.</text>
</comment>
<evidence type="ECO:0000259" key="7">
    <source>
        <dbReference type="Pfam" id="PF01895"/>
    </source>
</evidence>
<feature type="transmembrane region" description="Helical" evidence="6">
    <location>
        <begin position="98"/>
        <end position="125"/>
    </location>
</feature>
<keyword evidence="3 6" id="KW-0812">Transmembrane</keyword>
<dbReference type="Gene3D" id="1.20.58.220">
    <property type="entry name" value="Phosphate transport system protein phou homolog 2, domain 2"/>
    <property type="match status" value="1"/>
</dbReference>
<dbReference type="RefSeq" id="WP_111197555.1">
    <property type="nucleotide sequence ID" value="NZ_QKVK01000003.1"/>
</dbReference>
<name>A0A2W2AP72_9HYPH</name>
<feature type="transmembrane region" description="Helical" evidence="6">
    <location>
        <begin position="283"/>
        <end position="305"/>
    </location>
</feature>
<feature type="transmembrane region" description="Helical" evidence="6">
    <location>
        <begin position="250"/>
        <end position="271"/>
    </location>
</feature>
<dbReference type="InterPro" id="IPR026022">
    <property type="entry name" value="PhoU_dom"/>
</dbReference>